<dbReference type="AlphaFoldDB" id="A0A7K1U285"/>
<evidence type="ECO:0000313" key="2">
    <source>
        <dbReference type="Proteomes" id="UP000461730"/>
    </source>
</evidence>
<sequence>MEKTRFDFLLEGVPYMVHVVPFTFNAETRFRVKYNDGPEHIFAWDEETQRFIALDEDAADIPNTLEEEIARKLYMLIPSFKS</sequence>
<reference evidence="1 2" key="1">
    <citation type="submission" date="2019-12" db="EMBL/GenBank/DDBJ databases">
        <title>Chitinophaga sp. strain ysch24 (GDMCC 1.1355), whole genome shotgun sequence.</title>
        <authorList>
            <person name="Zhang X."/>
        </authorList>
    </citation>
    <scope>NUCLEOTIDE SEQUENCE [LARGE SCALE GENOMIC DNA]</scope>
    <source>
        <strain evidence="2">ysch24</strain>
    </source>
</reference>
<dbReference type="EMBL" id="WRXN01000003">
    <property type="protein sequence ID" value="MVT08469.1"/>
    <property type="molecule type" value="Genomic_DNA"/>
</dbReference>
<evidence type="ECO:0000313" key="1">
    <source>
        <dbReference type="EMBL" id="MVT08469.1"/>
    </source>
</evidence>
<dbReference type="Proteomes" id="UP000461730">
    <property type="component" value="Unassembled WGS sequence"/>
</dbReference>
<proteinExistence type="predicted"/>
<keyword evidence="2" id="KW-1185">Reference proteome</keyword>
<organism evidence="1 2">
    <name type="scientific">Chitinophaga tropicalis</name>
    <dbReference type="NCBI Taxonomy" id="2683588"/>
    <lineage>
        <taxon>Bacteria</taxon>
        <taxon>Pseudomonadati</taxon>
        <taxon>Bacteroidota</taxon>
        <taxon>Chitinophagia</taxon>
        <taxon>Chitinophagales</taxon>
        <taxon>Chitinophagaceae</taxon>
        <taxon>Chitinophaga</taxon>
    </lineage>
</organism>
<accession>A0A7K1U285</accession>
<name>A0A7K1U285_9BACT</name>
<gene>
    <name evidence="1" type="ORF">GO493_09385</name>
</gene>
<dbReference type="RefSeq" id="WP_157305890.1">
    <property type="nucleotide sequence ID" value="NZ_WRXN01000003.1"/>
</dbReference>
<comment type="caution">
    <text evidence="1">The sequence shown here is derived from an EMBL/GenBank/DDBJ whole genome shotgun (WGS) entry which is preliminary data.</text>
</comment>
<protein>
    <submittedName>
        <fullName evidence="1">Uncharacterized protein</fullName>
    </submittedName>
</protein>